<dbReference type="PANTHER" id="PTHR12582">
    <property type="entry name" value="NETRIN RECEPTOR UNC5"/>
    <property type="match status" value="1"/>
</dbReference>
<dbReference type="Gene3D" id="1.10.533.10">
    <property type="entry name" value="Death Domain, Fas"/>
    <property type="match status" value="1"/>
</dbReference>
<dbReference type="Gene3D" id="3.40.50.300">
    <property type="entry name" value="P-loop containing nucleotide triphosphate hydrolases"/>
    <property type="match status" value="1"/>
</dbReference>
<keyword evidence="5" id="KW-1185">Reference proteome</keyword>
<keyword evidence="1" id="KW-0217">Developmental protein</keyword>
<evidence type="ECO:0000313" key="4">
    <source>
        <dbReference type="EMBL" id="KAJ8034173.1"/>
    </source>
</evidence>
<dbReference type="InterPro" id="IPR037936">
    <property type="entry name" value="UNC5A-D"/>
</dbReference>
<keyword evidence="1" id="KW-0393">Immunoglobulin domain</keyword>
<dbReference type="EMBL" id="JAIZAY010000010">
    <property type="protein sequence ID" value="KAJ8034173.1"/>
    <property type="molecule type" value="Genomic_DNA"/>
</dbReference>
<proteinExistence type="inferred from homology"/>
<comment type="subcellular location">
    <subcellularLocation>
        <location evidence="1">Cell membrane</location>
        <topology evidence="1">Single-pass type I membrane protein</topology>
    </subcellularLocation>
</comment>
<dbReference type="SUPFAM" id="SSF52540">
    <property type="entry name" value="P-loop containing nucleoside triphosphate hydrolases"/>
    <property type="match status" value="1"/>
</dbReference>
<name>A0A9Q1BVP3_HOLLE</name>
<dbReference type="OrthoDB" id="427518at2759"/>
<comment type="similarity">
    <text evidence="1">Belongs to the unc-5 family.</text>
</comment>
<organism evidence="4 5">
    <name type="scientific">Holothuria leucospilota</name>
    <name type="common">Black long sea cucumber</name>
    <name type="synonym">Mertensiothuria leucospilota</name>
    <dbReference type="NCBI Taxonomy" id="206669"/>
    <lineage>
        <taxon>Eukaryota</taxon>
        <taxon>Metazoa</taxon>
        <taxon>Echinodermata</taxon>
        <taxon>Eleutherozoa</taxon>
        <taxon>Echinozoa</taxon>
        <taxon>Holothuroidea</taxon>
        <taxon>Aspidochirotacea</taxon>
        <taxon>Aspidochirotida</taxon>
        <taxon>Holothuriidae</taxon>
        <taxon>Holothuria</taxon>
    </lineage>
</organism>
<evidence type="ECO:0000259" key="3">
    <source>
        <dbReference type="PROSITE" id="PS51145"/>
    </source>
</evidence>
<dbReference type="Pfam" id="PF00791">
    <property type="entry name" value="ZU5"/>
    <property type="match status" value="1"/>
</dbReference>
<feature type="domain" description="Death" evidence="2">
    <location>
        <begin position="1701"/>
        <end position="1784"/>
    </location>
</feature>
<dbReference type="InterPro" id="IPR007111">
    <property type="entry name" value="NACHT_NTPase"/>
</dbReference>
<dbReference type="GO" id="GO:0005886">
    <property type="term" value="C:plasma membrane"/>
    <property type="evidence" value="ECO:0007669"/>
    <property type="project" value="UniProtKB-SubCell"/>
</dbReference>
<dbReference type="Pfam" id="PF05729">
    <property type="entry name" value="NACHT"/>
    <property type="match status" value="1"/>
</dbReference>
<dbReference type="InterPro" id="IPR027417">
    <property type="entry name" value="P-loop_NTPase"/>
</dbReference>
<dbReference type="CDD" id="cd01670">
    <property type="entry name" value="Death"/>
    <property type="match status" value="1"/>
</dbReference>
<evidence type="ECO:0000256" key="1">
    <source>
        <dbReference type="RuleBase" id="RU367033"/>
    </source>
</evidence>
<dbReference type="CDD" id="cd01120">
    <property type="entry name" value="RecA-like_superfamily"/>
    <property type="match status" value="1"/>
</dbReference>
<dbReference type="Proteomes" id="UP001152320">
    <property type="component" value="Chromosome 10"/>
</dbReference>
<dbReference type="Pfam" id="PF00531">
    <property type="entry name" value="Death"/>
    <property type="match status" value="1"/>
</dbReference>
<feature type="domain" description="ZU5" evidence="3">
    <location>
        <begin position="1096"/>
        <end position="1235"/>
    </location>
</feature>
<comment type="caution">
    <text evidence="4">The sequence shown here is derived from an EMBL/GenBank/DDBJ whole genome shotgun (WGS) entry which is preliminary data.</text>
</comment>
<comment type="function">
    <text evidence="1">Receptor for netrin required for axon guidance. Mediates axon repulsion of neuronal growth cones in the developing nervous system upon ligand binding.</text>
</comment>
<gene>
    <name evidence="4" type="ORF">HOLleu_20899</name>
</gene>
<protein>
    <recommendedName>
        <fullName evidence="1">Netrin receptor UNC5</fullName>
    </recommendedName>
</protein>
<dbReference type="InterPro" id="IPR000906">
    <property type="entry name" value="ZU5_dom"/>
</dbReference>
<accession>A0A9Q1BVP3</accession>
<dbReference type="PROSITE" id="PS51145">
    <property type="entry name" value="ZU5"/>
    <property type="match status" value="1"/>
</dbReference>
<dbReference type="SMART" id="SM00005">
    <property type="entry name" value="DEATH"/>
    <property type="match status" value="1"/>
</dbReference>
<dbReference type="PROSITE" id="PS50017">
    <property type="entry name" value="DEATH_DOMAIN"/>
    <property type="match status" value="1"/>
</dbReference>
<dbReference type="Gene3D" id="2.60.220.30">
    <property type="match status" value="2"/>
</dbReference>
<dbReference type="InterPro" id="IPR000488">
    <property type="entry name" value="Death_dom"/>
</dbReference>
<keyword evidence="1 4" id="KW-0675">Receptor</keyword>
<dbReference type="GO" id="GO:0005042">
    <property type="term" value="F:netrin receptor activity"/>
    <property type="evidence" value="ECO:0007669"/>
    <property type="project" value="UniProtKB-UniRule"/>
</dbReference>
<dbReference type="PANTHER" id="PTHR12582:SF41">
    <property type="entry name" value="UNC5C-LIKE PROTEIN"/>
    <property type="match status" value="1"/>
</dbReference>
<sequence length="1790" mass="204355">MVAAADRLYVRTGVFPGRTIAYSQDSGSRLTEYTTVHYDSKVYCIAVNIKLGLTAVLWYRGHTGQQQIIFYLLSENKSFLTVNVESDVSIIRISDEGRIVTGNRNSGKVKIYNLLHKLVTYDTLKQSWQAVLQKDDCKRLMNHFDLPKDQKDVILMSDKPTNDLLLALEERAVIYHSYVSRLIDAFVALQMNETFYHVANIYQENASATSYDRFLVTLSAHLTASVAGDLCSHFNIPDYEKSNIISSQNAGLSLLLALDEMGIITRSRVLALEQPFTNLRLVQAVAKIQEYQSMIEDDRDMFQHTTGLTKEEKRNLFMRLLQKKIVSWYEAMTPVPWKKSCQWKSSELFVGSSLILTNSKTQRNLIVVDERCKLNYTEIFTHVSLKEETRIIIEGEPGSGKTMLSSQLAYDWSQGNISDINILILLPLKFVQRKTLVEATKDFYHMEDKGLSLIDIEDVINEEGGKCCFLLDGLEEYNGKQESSDEGLSEVMKVMTKVKHPSCKVILTSRSDYIKDMPPYPMLKLGSFDEVQRQSYIEKVFSDDYEKQMEVKNVIDESPFLLDLCSVPLLLVLAVHNIGSIVNVQDVWQDKVSPFIGLIVETLCPTQQREDKVGVKQRYDDCRYTQQDEELFVHESYKNKSQEISLDMLAFNGLCRGKQQLSWQKRFMEENVRNMKQYLDSGIVVVEEAVNVGIDVVRTSQENADTEQVEGLWSEVNENASGAWNIPKESDKDSGRVVITQEEPFREALKELQKENVDTTINEEWKRRSVEERSDVLENTKQPIALEKGEPVKYSKNSLTLQHVSLHVKFLHKVLQEWFAARYLANICWKYDVLPLSKKYNLFREHLQQINPADLHYVLRFTCALCPPSCRLILDYLLNDFRSEEGKIPGHIVNCICLCLAEYDGNKERCMKDIISKVCKADITIHPEDSRLLQRVKVSMLQLASNCNLPITRLQLPEVIVGASEDELIFNSGATLKILNTLQKIEISRWDYKLEEKYYSKLIKFVINSEAVEKALLIFPSQPPILENETLKEKAFKQVSVEWRIGQIVWTLDLSKARWMLLKKVCNFHPPNYLQIVEEETALSDVTQTQLSDYYTSRKTIITKDGGILDISKAGIMLVIPPNALPADKDEYEIQMRYISRRTVKDQSRCFSSNSTAVVEILPDLTLEHPVRLSLPHCLVLQQNVERKAKIFTSHHKKGTHPFWEEDKNVSYHVEDTTCIILLNSFSWYRYCIDDEIVIAKKIVVYAAAEKPKPDDDMVRIEVGCCPDLPGEEEEIQGGQNLIVAHKKILHFVKSEKKYPLRISLNDIFPSGWQCRCSCKFPDTHSKEIPYDRISMDCGDSCVYIITKSSHASSRPVCVFTALQEKDRGMDHLTVQLAVNLQVIDKLPLMADATASHWEPSLKAETTISKSEVELEIPNTGVVLKIPSNALQGNSENRFVGIRIIPSRIIEGQVTTLCSNSCTAVEIFPNTIKLQSPAELRLPHCLIFKENSNRRAKIFTNNKKGSPAKWKNDSKASYTLDDKACVIKLNKLCCVRYCIDDNVVKGKKIRMYTAAKEITKSDEVAELEVGYHPDIPGGGELLRMNPHLEVDSKKNLLFMGKQRSPLQLSLDDIAPSRWTCWFPKDKPRDIPFEVIAASIEHSHLFILQKASNVVGKVTCKFTALQKEGQMATELALTVSPKEDRYEGMDQSHQMKPQTYSMTDTFQLLAKKLTSEWKSLGRKLCLDDAEIYRIETDCKETEETIYQMLQCWKKKEGSSATYALLVTALEGVGRTDLAEKVQHLKDVFEEA</sequence>
<reference evidence="4" key="1">
    <citation type="submission" date="2021-10" db="EMBL/GenBank/DDBJ databases">
        <title>Tropical sea cucumber genome reveals ecological adaptation and Cuvierian tubules defense mechanism.</title>
        <authorList>
            <person name="Chen T."/>
        </authorList>
    </citation>
    <scope>NUCLEOTIDE SEQUENCE</scope>
    <source>
        <strain evidence="4">Nanhai2018</strain>
        <tissue evidence="4">Muscle</tissue>
    </source>
</reference>
<dbReference type="SUPFAM" id="SSF47986">
    <property type="entry name" value="DEATH domain"/>
    <property type="match status" value="1"/>
</dbReference>
<evidence type="ECO:0000313" key="5">
    <source>
        <dbReference type="Proteomes" id="UP001152320"/>
    </source>
</evidence>
<dbReference type="InterPro" id="IPR011029">
    <property type="entry name" value="DEATH-like_dom_sf"/>
</dbReference>
<evidence type="ECO:0000259" key="2">
    <source>
        <dbReference type="PROSITE" id="PS50017"/>
    </source>
</evidence>